<proteinExistence type="predicted"/>
<protein>
    <submittedName>
        <fullName evidence="1">Uncharacterized protein</fullName>
    </submittedName>
</protein>
<reference evidence="1" key="1">
    <citation type="journal article" date="2020" name="Nature">
        <title>Giant virus diversity and host interactions through global metagenomics.</title>
        <authorList>
            <person name="Schulz F."/>
            <person name="Roux S."/>
            <person name="Paez-Espino D."/>
            <person name="Jungbluth S."/>
            <person name="Walsh D.A."/>
            <person name="Denef V.J."/>
            <person name="McMahon K.D."/>
            <person name="Konstantinidis K.T."/>
            <person name="Eloe-Fadrosh E.A."/>
            <person name="Kyrpides N.C."/>
            <person name="Woyke T."/>
        </authorList>
    </citation>
    <scope>NUCLEOTIDE SEQUENCE</scope>
    <source>
        <strain evidence="1">GVMAG-M-3300023184-72</strain>
    </source>
</reference>
<organism evidence="1">
    <name type="scientific">viral metagenome</name>
    <dbReference type="NCBI Taxonomy" id="1070528"/>
    <lineage>
        <taxon>unclassified sequences</taxon>
        <taxon>metagenomes</taxon>
        <taxon>organismal metagenomes</taxon>
    </lineage>
</organism>
<accession>A0A6C0IGX8</accession>
<dbReference type="AlphaFoldDB" id="A0A6C0IGX8"/>
<dbReference type="EMBL" id="MN740163">
    <property type="protein sequence ID" value="QHT91167.1"/>
    <property type="molecule type" value="Genomic_DNA"/>
</dbReference>
<name>A0A6C0IGX8_9ZZZZ</name>
<sequence length="185" mass="22328">MEINEELNDEINEELNDEWINNFEKTDKLYQEFYKDDIYYINLQTIYVNRKNEIDKIKQESYLLSSINYISREEILGILKRNLINNDKQYSLLSLLKYNITLEPDDIPNFLRRENGYSFLTSIKNIDAIKLEKSINMFHDLNDLILIFYEKSNELKETDPNNITKKIYLKSLSSNKRTIKKRYKD</sequence>
<evidence type="ECO:0000313" key="1">
    <source>
        <dbReference type="EMBL" id="QHT91167.1"/>
    </source>
</evidence>